<sequence>MTQTSMTKAKRAYACQAMFARCDPTGHAHFFLPSDSLPRASPNGLSPRSERCHDNKLHLPSVDSTGKKRVSPDLPQDSEAFLNRSRSLRFPRLAEPHRTPAKKNKPDKLPWNTHKREALLDALFEVVSDPKKIPGSIRWKDVLRIWKEELQPSTDEKAKQRDAAIDKPEFYDKCKAILAADPQNASTPPISTSVDSASQIGLDDGSASAIYEVKDRYETEPSSASPTPSASTQMLLSPRLALPDFSLLPNTLYSVQCNSAENPEAIQASLKPDDENAHLLLELERRDARMKMQIEAQERQIEAQQAKIDDQKAQIDAQKTRITSLEESLELWSQDKLAMTSGMFLVLD</sequence>
<accession>A0A4P9W129</accession>
<dbReference type="AlphaFoldDB" id="A0A4P9W129"/>
<protein>
    <submittedName>
        <fullName evidence="3">Uncharacterized protein</fullName>
    </submittedName>
</protein>
<keyword evidence="1" id="KW-0175">Coiled coil</keyword>
<feature type="compositionally biased region" description="Basic and acidic residues" evidence="2">
    <location>
        <begin position="48"/>
        <end position="57"/>
    </location>
</feature>
<name>A0A4P9W129_9FUNG</name>
<evidence type="ECO:0000313" key="4">
    <source>
        <dbReference type="Proteomes" id="UP000269721"/>
    </source>
</evidence>
<organism evidence="3 4">
    <name type="scientific">Blyttiomyces helicus</name>
    <dbReference type="NCBI Taxonomy" id="388810"/>
    <lineage>
        <taxon>Eukaryota</taxon>
        <taxon>Fungi</taxon>
        <taxon>Fungi incertae sedis</taxon>
        <taxon>Chytridiomycota</taxon>
        <taxon>Chytridiomycota incertae sedis</taxon>
        <taxon>Chytridiomycetes</taxon>
        <taxon>Chytridiomycetes incertae sedis</taxon>
        <taxon>Blyttiomyces</taxon>
    </lineage>
</organism>
<evidence type="ECO:0000256" key="2">
    <source>
        <dbReference type="SAM" id="MobiDB-lite"/>
    </source>
</evidence>
<reference evidence="4" key="1">
    <citation type="journal article" date="2018" name="Nat. Microbiol.">
        <title>Leveraging single-cell genomics to expand the fungal tree of life.</title>
        <authorList>
            <person name="Ahrendt S.R."/>
            <person name="Quandt C.A."/>
            <person name="Ciobanu D."/>
            <person name="Clum A."/>
            <person name="Salamov A."/>
            <person name="Andreopoulos B."/>
            <person name="Cheng J.F."/>
            <person name="Woyke T."/>
            <person name="Pelin A."/>
            <person name="Henrissat B."/>
            <person name="Reynolds N.K."/>
            <person name="Benny G.L."/>
            <person name="Smith M.E."/>
            <person name="James T.Y."/>
            <person name="Grigoriev I.V."/>
        </authorList>
    </citation>
    <scope>NUCLEOTIDE SEQUENCE [LARGE SCALE GENOMIC DNA]</scope>
</reference>
<feature type="region of interest" description="Disordered" evidence="2">
    <location>
        <begin position="34"/>
        <end position="77"/>
    </location>
</feature>
<proteinExistence type="predicted"/>
<evidence type="ECO:0000256" key="1">
    <source>
        <dbReference type="SAM" id="Coils"/>
    </source>
</evidence>
<evidence type="ECO:0000313" key="3">
    <source>
        <dbReference type="EMBL" id="RKO84843.1"/>
    </source>
</evidence>
<dbReference type="Proteomes" id="UP000269721">
    <property type="component" value="Unassembled WGS sequence"/>
</dbReference>
<keyword evidence="4" id="KW-1185">Reference proteome</keyword>
<dbReference type="EMBL" id="KZ999674">
    <property type="protein sequence ID" value="RKO84843.1"/>
    <property type="molecule type" value="Genomic_DNA"/>
</dbReference>
<feature type="coiled-coil region" evidence="1">
    <location>
        <begin position="280"/>
        <end position="328"/>
    </location>
</feature>
<gene>
    <name evidence="3" type="ORF">BDK51DRAFT_45708</name>
</gene>